<dbReference type="PANTHER" id="PTHR46060:SF1">
    <property type="entry name" value="MARINER MOS1 TRANSPOSASE-LIKE PROTEIN"/>
    <property type="match status" value="1"/>
</dbReference>
<keyword evidence="2" id="KW-1185">Reference proteome</keyword>
<dbReference type="OrthoDB" id="10032414at2759"/>
<sequence length="98" mass="11470">MDKTEFYVLIKHFFLNGKNTVEANSWFDSEFPNTAPGISTIKDWYAKYRRSEMSTEDGERSGLPKEVVTEENIADTLKISTEHVHYIIYKYLVIDENI</sequence>
<protein>
    <recommendedName>
        <fullName evidence="3">Mos1 transposase HTH domain-containing protein</fullName>
    </recommendedName>
</protein>
<dbReference type="AlphaFoldDB" id="A0A834MKC1"/>
<comment type="caution">
    <text evidence="1">The sequence shown here is derived from an EMBL/GenBank/DDBJ whole genome shotgun (WGS) entry which is preliminary data.</text>
</comment>
<dbReference type="Proteomes" id="UP000625711">
    <property type="component" value="Unassembled WGS sequence"/>
</dbReference>
<proteinExistence type="predicted"/>
<evidence type="ECO:0000313" key="2">
    <source>
        <dbReference type="Proteomes" id="UP000625711"/>
    </source>
</evidence>
<organism evidence="1 2">
    <name type="scientific">Rhynchophorus ferrugineus</name>
    <name type="common">Red palm weevil</name>
    <name type="synonym">Curculio ferrugineus</name>
    <dbReference type="NCBI Taxonomy" id="354439"/>
    <lineage>
        <taxon>Eukaryota</taxon>
        <taxon>Metazoa</taxon>
        <taxon>Ecdysozoa</taxon>
        <taxon>Arthropoda</taxon>
        <taxon>Hexapoda</taxon>
        <taxon>Insecta</taxon>
        <taxon>Pterygota</taxon>
        <taxon>Neoptera</taxon>
        <taxon>Endopterygota</taxon>
        <taxon>Coleoptera</taxon>
        <taxon>Polyphaga</taxon>
        <taxon>Cucujiformia</taxon>
        <taxon>Curculionidae</taxon>
        <taxon>Dryophthorinae</taxon>
        <taxon>Rhynchophorus</taxon>
    </lineage>
</organism>
<evidence type="ECO:0008006" key="3">
    <source>
        <dbReference type="Google" id="ProtNLM"/>
    </source>
</evidence>
<dbReference type="EMBL" id="JAACXV010000028">
    <property type="protein sequence ID" value="KAF7286346.1"/>
    <property type="molecule type" value="Genomic_DNA"/>
</dbReference>
<dbReference type="PANTHER" id="PTHR46060">
    <property type="entry name" value="MARINER MOS1 TRANSPOSASE-LIKE PROTEIN"/>
    <property type="match status" value="1"/>
</dbReference>
<dbReference type="InterPro" id="IPR052709">
    <property type="entry name" value="Transposase-MT_Hybrid"/>
</dbReference>
<gene>
    <name evidence="1" type="ORF">GWI33_005786</name>
</gene>
<evidence type="ECO:0000313" key="1">
    <source>
        <dbReference type="EMBL" id="KAF7286346.1"/>
    </source>
</evidence>
<name>A0A834MKC1_RHYFE</name>
<accession>A0A834MKC1</accession>
<reference evidence="1" key="1">
    <citation type="submission" date="2020-08" db="EMBL/GenBank/DDBJ databases">
        <title>Genome sequencing and assembly of the red palm weevil Rhynchophorus ferrugineus.</title>
        <authorList>
            <person name="Dias G.B."/>
            <person name="Bergman C.M."/>
            <person name="Manee M."/>
        </authorList>
    </citation>
    <scope>NUCLEOTIDE SEQUENCE</scope>
    <source>
        <strain evidence="1">AA-2017</strain>
        <tissue evidence="1">Whole larva</tissue>
    </source>
</reference>